<sequence>MPRRHALLALVQCLYHISWVTATLLFSNLSAAPTPPLSPLALRPQASGFDFDLYSALPPASSTVSSNFTDLPDDCAQYIGPGKECTAGMYAAGVTFEDCGAPFTVCRCADATMSMDTVLDRLGRVPVGLRRFVGTVLILNSTVPHAYTMSNGDIHLFGDCAMDTWVHEATHSYDFATSSPHSSSAAWGQAILADTCVPDNYSLTNQVEDFAQMSVIKTYTLLYDGHLPPGFRADCMAQQLDFMDTLPLYAADALFGNTCAIGDGQLGVRHDTPPTTLDPARAFATVSVDWSASPAAALDLNPVPTSTPADSGARSGRQAPLLLPFAALLGLAFRAAYI</sequence>
<keyword evidence="3" id="KW-1185">Reference proteome</keyword>
<feature type="chain" id="PRO_5041938724" description="Conidiation-specific protein 13" evidence="1">
    <location>
        <begin position="23"/>
        <end position="338"/>
    </location>
</feature>
<evidence type="ECO:0000313" key="3">
    <source>
        <dbReference type="Proteomes" id="UP001219525"/>
    </source>
</evidence>
<gene>
    <name evidence="2" type="ORF">GGX14DRAFT_609363</name>
</gene>
<accession>A0AAD6UPF5</accession>
<dbReference type="EMBL" id="JARJCW010000178">
    <property type="protein sequence ID" value="KAJ7189433.1"/>
    <property type="molecule type" value="Genomic_DNA"/>
</dbReference>
<evidence type="ECO:0000256" key="1">
    <source>
        <dbReference type="SAM" id="SignalP"/>
    </source>
</evidence>
<comment type="caution">
    <text evidence="2">The sequence shown here is derived from an EMBL/GenBank/DDBJ whole genome shotgun (WGS) entry which is preliminary data.</text>
</comment>
<organism evidence="2 3">
    <name type="scientific">Mycena pura</name>
    <dbReference type="NCBI Taxonomy" id="153505"/>
    <lineage>
        <taxon>Eukaryota</taxon>
        <taxon>Fungi</taxon>
        <taxon>Dikarya</taxon>
        <taxon>Basidiomycota</taxon>
        <taxon>Agaricomycotina</taxon>
        <taxon>Agaricomycetes</taxon>
        <taxon>Agaricomycetidae</taxon>
        <taxon>Agaricales</taxon>
        <taxon>Marasmiineae</taxon>
        <taxon>Mycenaceae</taxon>
        <taxon>Mycena</taxon>
    </lineage>
</organism>
<feature type="signal peptide" evidence="1">
    <location>
        <begin position="1"/>
        <end position="22"/>
    </location>
</feature>
<dbReference type="Proteomes" id="UP001219525">
    <property type="component" value="Unassembled WGS sequence"/>
</dbReference>
<name>A0AAD6UPF5_9AGAR</name>
<dbReference type="AlphaFoldDB" id="A0AAD6UPF5"/>
<evidence type="ECO:0000313" key="2">
    <source>
        <dbReference type="EMBL" id="KAJ7189433.1"/>
    </source>
</evidence>
<keyword evidence="1" id="KW-0732">Signal</keyword>
<reference evidence="2" key="1">
    <citation type="submission" date="2023-03" db="EMBL/GenBank/DDBJ databases">
        <title>Massive genome expansion in bonnet fungi (Mycena s.s.) driven by repeated elements and novel gene families across ecological guilds.</title>
        <authorList>
            <consortium name="Lawrence Berkeley National Laboratory"/>
            <person name="Harder C.B."/>
            <person name="Miyauchi S."/>
            <person name="Viragh M."/>
            <person name="Kuo A."/>
            <person name="Thoen E."/>
            <person name="Andreopoulos B."/>
            <person name="Lu D."/>
            <person name="Skrede I."/>
            <person name="Drula E."/>
            <person name="Henrissat B."/>
            <person name="Morin E."/>
            <person name="Kohler A."/>
            <person name="Barry K."/>
            <person name="LaButti K."/>
            <person name="Morin E."/>
            <person name="Salamov A."/>
            <person name="Lipzen A."/>
            <person name="Mereny Z."/>
            <person name="Hegedus B."/>
            <person name="Baldrian P."/>
            <person name="Stursova M."/>
            <person name="Weitz H."/>
            <person name="Taylor A."/>
            <person name="Grigoriev I.V."/>
            <person name="Nagy L.G."/>
            <person name="Martin F."/>
            <person name="Kauserud H."/>
        </authorList>
    </citation>
    <scope>NUCLEOTIDE SEQUENCE</scope>
    <source>
        <strain evidence="2">9144</strain>
    </source>
</reference>
<evidence type="ECO:0008006" key="4">
    <source>
        <dbReference type="Google" id="ProtNLM"/>
    </source>
</evidence>
<proteinExistence type="predicted"/>
<protein>
    <recommendedName>
        <fullName evidence="4">Conidiation-specific protein 13</fullName>
    </recommendedName>
</protein>